<name>A0A835YT39_9STRA</name>
<dbReference type="Gene3D" id="3.40.30.10">
    <property type="entry name" value="Glutaredoxin"/>
    <property type="match status" value="1"/>
</dbReference>
<dbReference type="InterPro" id="IPR036249">
    <property type="entry name" value="Thioredoxin-like_sf"/>
</dbReference>
<reference evidence="3" key="1">
    <citation type="submission" date="2021-02" db="EMBL/GenBank/DDBJ databases">
        <title>First Annotated Genome of the Yellow-green Alga Tribonema minus.</title>
        <authorList>
            <person name="Mahan K.M."/>
        </authorList>
    </citation>
    <scope>NUCLEOTIDE SEQUENCE</scope>
    <source>
        <strain evidence="3">UTEX B ZZ1240</strain>
    </source>
</reference>
<gene>
    <name evidence="3" type="ORF">JKP88DRAFT_223560</name>
</gene>
<accession>A0A835YT39</accession>
<dbReference type="SFLD" id="SFLDG01205">
    <property type="entry name" value="AMPS.1"/>
    <property type="match status" value="1"/>
</dbReference>
<organism evidence="3 4">
    <name type="scientific">Tribonema minus</name>
    <dbReference type="NCBI Taxonomy" id="303371"/>
    <lineage>
        <taxon>Eukaryota</taxon>
        <taxon>Sar</taxon>
        <taxon>Stramenopiles</taxon>
        <taxon>Ochrophyta</taxon>
        <taxon>PX clade</taxon>
        <taxon>Xanthophyceae</taxon>
        <taxon>Tribonematales</taxon>
        <taxon>Tribonemataceae</taxon>
        <taxon>Tribonema</taxon>
    </lineage>
</organism>
<dbReference type="CDD" id="cd03039">
    <property type="entry name" value="GST_N_Sigma_like"/>
    <property type="match status" value="1"/>
</dbReference>
<dbReference type="InterPro" id="IPR040079">
    <property type="entry name" value="Glutathione_S-Trfase"/>
</dbReference>
<evidence type="ECO:0000259" key="1">
    <source>
        <dbReference type="PROSITE" id="PS50404"/>
    </source>
</evidence>
<evidence type="ECO:0000313" key="4">
    <source>
        <dbReference type="Proteomes" id="UP000664859"/>
    </source>
</evidence>
<evidence type="ECO:0000259" key="2">
    <source>
        <dbReference type="PROSITE" id="PS50405"/>
    </source>
</evidence>
<dbReference type="InterPro" id="IPR036282">
    <property type="entry name" value="Glutathione-S-Trfase_C_sf"/>
</dbReference>
<dbReference type="Gene3D" id="1.20.1050.10">
    <property type="match status" value="1"/>
</dbReference>
<dbReference type="Pfam" id="PF02798">
    <property type="entry name" value="GST_N"/>
    <property type="match status" value="1"/>
</dbReference>
<dbReference type="GO" id="GO:0004364">
    <property type="term" value="F:glutathione transferase activity"/>
    <property type="evidence" value="ECO:0007669"/>
    <property type="project" value="TreeGrafter"/>
</dbReference>
<evidence type="ECO:0000313" key="3">
    <source>
        <dbReference type="EMBL" id="KAG5180178.1"/>
    </source>
</evidence>
<dbReference type="SUPFAM" id="SSF52833">
    <property type="entry name" value="Thioredoxin-like"/>
    <property type="match status" value="1"/>
</dbReference>
<dbReference type="PANTHER" id="PTHR11571:SF252">
    <property type="entry name" value="GLUTATHIONE S-TRANSFERASE"/>
    <property type="match status" value="1"/>
</dbReference>
<keyword evidence="4" id="KW-1185">Reference proteome</keyword>
<dbReference type="InterPro" id="IPR050213">
    <property type="entry name" value="GST_superfamily"/>
</dbReference>
<dbReference type="Proteomes" id="UP000664859">
    <property type="component" value="Unassembled WGS sequence"/>
</dbReference>
<dbReference type="OrthoDB" id="420389at2759"/>
<dbReference type="SFLD" id="SFLDS00019">
    <property type="entry name" value="Glutathione_Transferase_(cytos"/>
    <property type="match status" value="1"/>
</dbReference>
<sequence length="214" mass="23381">MAPPKYTLHYFDMAGRAEPLRLAFAICGVEFTDRRFARDEWPGIKASGFLPYGQVPVLEVETDGKKEVIAESSAIMAYIVAAHGAAGGMARTAPLDVARVEEIRSAVDAMISKISPTMWEKDEEKKMAMRAELASTTLPRYLAAIDARLQDSGYVSGDTVTAADINVAEAVAWFTKGILDGIHTTIVDAYPRVLKCAANVRDHPRVVAWHKSRA</sequence>
<dbReference type="InterPro" id="IPR004045">
    <property type="entry name" value="Glutathione_S-Trfase_N"/>
</dbReference>
<dbReference type="SFLD" id="SFLDG00363">
    <property type="entry name" value="AMPS_(cytGST):_Alpha-__Mu-__Pi"/>
    <property type="match status" value="1"/>
</dbReference>
<dbReference type="InterPro" id="IPR004046">
    <property type="entry name" value="GST_C"/>
</dbReference>
<proteinExistence type="predicted"/>
<comment type="caution">
    <text evidence="3">The sequence shown here is derived from an EMBL/GenBank/DDBJ whole genome shotgun (WGS) entry which is preliminary data.</text>
</comment>
<dbReference type="AlphaFoldDB" id="A0A835YT39"/>
<dbReference type="PROSITE" id="PS50404">
    <property type="entry name" value="GST_NTER"/>
    <property type="match status" value="1"/>
</dbReference>
<protein>
    <submittedName>
        <fullName evidence="3">Putative glutathione S-transferase</fullName>
    </submittedName>
</protein>
<dbReference type="Pfam" id="PF14497">
    <property type="entry name" value="GST_C_3"/>
    <property type="match status" value="1"/>
</dbReference>
<dbReference type="InterPro" id="IPR010987">
    <property type="entry name" value="Glutathione-S-Trfase_C-like"/>
</dbReference>
<dbReference type="GO" id="GO:0006749">
    <property type="term" value="P:glutathione metabolic process"/>
    <property type="evidence" value="ECO:0007669"/>
    <property type="project" value="TreeGrafter"/>
</dbReference>
<dbReference type="PROSITE" id="PS50405">
    <property type="entry name" value="GST_CTER"/>
    <property type="match status" value="1"/>
</dbReference>
<dbReference type="PANTHER" id="PTHR11571">
    <property type="entry name" value="GLUTATHIONE S-TRANSFERASE"/>
    <property type="match status" value="1"/>
</dbReference>
<feature type="domain" description="GST N-terminal" evidence="1">
    <location>
        <begin position="4"/>
        <end position="87"/>
    </location>
</feature>
<dbReference type="SUPFAM" id="SSF47616">
    <property type="entry name" value="GST C-terminal domain-like"/>
    <property type="match status" value="1"/>
</dbReference>
<dbReference type="EMBL" id="JAFCMP010000412">
    <property type="protein sequence ID" value="KAG5180178.1"/>
    <property type="molecule type" value="Genomic_DNA"/>
</dbReference>
<keyword evidence="3" id="KW-0808">Transferase</keyword>
<feature type="domain" description="GST C-terminal" evidence="2">
    <location>
        <begin position="93"/>
        <end position="214"/>
    </location>
</feature>